<keyword evidence="2" id="KW-1185">Reference proteome</keyword>
<evidence type="ECO:0000313" key="1">
    <source>
        <dbReference type="EMBL" id="KAA8541186.1"/>
    </source>
</evidence>
<protein>
    <submittedName>
        <fullName evidence="1">Uncharacterized protein</fullName>
    </submittedName>
</protein>
<reference evidence="1 2" key="1">
    <citation type="submission" date="2019-09" db="EMBL/GenBank/DDBJ databases">
        <title>A chromosome-level genome assembly of the Chinese tupelo Nyssa sinensis.</title>
        <authorList>
            <person name="Yang X."/>
            <person name="Kang M."/>
            <person name="Yang Y."/>
            <person name="Xiong H."/>
            <person name="Wang M."/>
            <person name="Zhang Z."/>
            <person name="Wang Z."/>
            <person name="Wu H."/>
            <person name="Ma T."/>
            <person name="Liu J."/>
            <person name="Xi Z."/>
        </authorList>
    </citation>
    <scope>NUCLEOTIDE SEQUENCE [LARGE SCALE GENOMIC DNA]</scope>
    <source>
        <strain evidence="1">J267</strain>
        <tissue evidence="1">Leaf</tissue>
    </source>
</reference>
<dbReference type="AlphaFoldDB" id="A0A5J5BEW7"/>
<dbReference type="Proteomes" id="UP000325577">
    <property type="component" value="Linkage Group LG13"/>
</dbReference>
<evidence type="ECO:0000313" key="2">
    <source>
        <dbReference type="Proteomes" id="UP000325577"/>
    </source>
</evidence>
<sequence length="124" mass="14331">MVACGFAPNRVTIINLIKGLCTEGRVEETYKLLLNHQSFQNKSFWLPRDAGCLTDGEMGYDGSSKIEQKRAHQWFLDSSEPELFCNKKQAIEAVKQQNTVRNFKCQHFFMGEHFKFSINLCTVY</sequence>
<accession>A0A5J5BEW7</accession>
<gene>
    <name evidence="1" type="ORF">F0562_025207</name>
</gene>
<organism evidence="1 2">
    <name type="scientific">Nyssa sinensis</name>
    <dbReference type="NCBI Taxonomy" id="561372"/>
    <lineage>
        <taxon>Eukaryota</taxon>
        <taxon>Viridiplantae</taxon>
        <taxon>Streptophyta</taxon>
        <taxon>Embryophyta</taxon>
        <taxon>Tracheophyta</taxon>
        <taxon>Spermatophyta</taxon>
        <taxon>Magnoliopsida</taxon>
        <taxon>eudicotyledons</taxon>
        <taxon>Gunneridae</taxon>
        <taxon>Pentapetalae</taxon>
        <taxon>asterids</taxon>
        <taxon>Cornales</taxon>
        <taxon>Nyssaceae</taxon>
        <taxon>Nyssa</taxon>
    </lineage>
</organism>
<name>A0A5J5BEW7_9ASTE</name>
<dbReference type="EMBL" id="CM018036">
    <property type="protein sequence ID" value="KAA8541186.1"/>
    <property type="molecule type" value="Genomic_DNA"/>
</dbReference>
<proteinExistence type="predicted"/>